<dbReference type="Pfam" id="PF00399">
    <property type="entry name" value="PIR"/>
    <property type="match status" value="6"/>
</dbReference>
<feature type="region of interest" description="Disordered" evidence="8">
    <location>
        <begin position="219"/>
        <end position="241"/>
    </location>
</feature>
<feature type="region of interest" description="Disordered" evidence="8">
    <location>
        <begin position="363"/>
        <end position="399"/>
    </location>
</feature>
<evidence type="ECO:0000256" key="4">
    <source>
        <dbReference type="ARBA" id="ARBA00022685"/>
    </source>
</evidence>
<dbReference type="Proteomes" id="UP000187013">
    <property type="component" value="Unassembled WGS sequence"/>
</dbReference>
<dbReference type="InterPro" id="IPR054508">
    <property type="entry name" value="PIR1-like_C"/>
</dbReference>
<evidence type="ECO:0000256" key="2">
    <source>
        <dbReference type="ARBA" id="ARBA00022512"/>
    </source>
</evidence>
<keyword evidence="4" id="KW-0165">Cleavage on pair of basic residues</keyword>
<feature type="compositionally biased region" description="Low complexity" evidence="8">
    <location>
        <begin position="91"/>
        <end position="106"/>
    </location>
</feature>
<dbReference type="PROSITE" id="PS50256">
    <property type="entry name" value="PIR_REPEAT_2"/>
    <property type="match status" value="8"/>
</dbReference>
<feature type="compositionally biased region" description="Polar residues" evidence="8">
    <location>
        <begin position="42"/>
        <end position="59"/>
    </location>
</feature>
<feature type="region of interest" description="Disordered" evidence="8">
    <location>
        <begin position="419"/>
        <end position="438"/>
    </location>
</feature>
<feature type="compositionally biased region" description="Polar residues" evidence="8">
    <location>
        <begin position="419"/>
        <end position="436"/>
    </location>
</feature>
<evidence type="ECO:0000256" key="3">
    <source>
        <dbReference type="ARBA" id="ARBA00022525"/>
    </source>
</evidence>
<keyword evidence="5" id="KW-0732">Signal</keyword>
<sequence length="540" mass="53763">MQYKKTLASAALASAALSAYVPSEPWSTLTPSKTLPGGVRSYPSTFGISIQTASNSTSEKGSDKKHGKRAVSQIGDGQIQATTGSESATPKTSEAPKATSSAKPSAQAVSQITDGQIQATTGAESASPKSSEAPKATSSAKPSAQAVSQITDGQIQATAGKQSSAPESSAAPTGTTTYTPLSTRTSETTATAHTTVTSGETTTVQDKTSVQAVSQITDGQVQATTGQPTNAAAPTTTGGHTLKTTVAPVSQIGDGQIQATHGAQGSSEAPKTTVAAISQIGDGQVQATTAPQITTVTQDGKKTTSSFYVPEGTQSTSVTVNSKPTVVAVSQIADGQVQAEGISGRPTVAGSAPTTVTVKGKPTTAAVSQIQDGQVQADKPSTSSAAAAPTVGAGASSAGVNGTSAAGVNGTSAAGVNGTSAAGGASNTTSEVSSSDPVKAVSCKNNGTLGVTLKDGVLTDTKGRIGSIVSNHQFQFDGPPPQAGAIYAGGWSISQEGNLAIGDVETFYQCLSGDFYNIYDENLGDQCHPVHLEVIDLTDC</sequence>
<evidence type="ECO:0000256" key="5">
    <source>
        <dbReference type="ARBA" id="ARBA00022729"/>
    </source>
</evidence>
<feature type="compositionally biased region" description="Low complexity" evidence="8">
    <location>
        <begin position="168"/>
        <end position="203"/>
    </location>
</feature>
<dbReference type="GO" id="GO:0005199">
    <property type="term" value="F:structural constituent of cell wall"/>
    <property type="evidence" value="ECO:0007669"/>
    <property type="project" value="InterPro"/>
</dbReference>
<dbReference type="EMBL" id="BDGX01000053">
    <property type="protein sequence ID" value="GAV56231.1"/>
    <property type="molecule type" value="Genomic_DNA"/>
</dbReference>
<dbReference type="Pfam" id="PF22799">
    <property type="entry name" value="PIR1-like_C"/>
    <property type="match status" value="1"/>
</dbReference>
<keyword evidence="3" id="KW-0964">Secreted</keyword>
<dbReference type="PANTHER" id="PTHR47254">
    <property type="entry name" value="CELL WALL MANNOPROTEIN CIS3-RELATED"/>
    <property type="match status" value="1"/>
</dbReference>
<evidence type="ECO:0000313" key="11">
    <source>
        <dbReference type="Proteomes" id="UP000187013"/>
    </source>
</evidence>
<feature type="compositionally biased region" description="Low complexity" evidence="8">
    <location>
        <begin position="123"/>
        <end position="146"/>
    </location>
</feature>
<dbReference type="InterPro" id="IPR000420">
    <property type="entry name" value="Yeast_PIR_rpt"/>
</dbReference>
<dbReference type="AlphaFoldDB" id="A0A1Q3AKJ2"/>
<evidence type="ECO:0000313" key="10">
    <source>
        <dbReference type="EMBL" id="GAV56231.1"/>
    </source>
</evidence>
<comment type="subcellular location">
    <subcellularLocation>
        <location evidence="1">Secreted</location>
        <location evidence="1">Cell wall</location>
    </subcellularLocation>
</comment>
<feature type="compositionally biased region" description="Polar residues" evidence="8">
    <location>
        <begin position="107"/>
        <end position="122"/>
    </location>
</feature>
<protein>
    <recommendedName>
        <fullName evidence="9">Cell wall mannoprotein PIR1-like C-terminal domain-containing protein</fullName>
    </recommendedName>
</protein>
<organism evidence="10 11">
    <name type="scientific">Zygosaccharomyces rouxii</name>
    <dbReference type="NCBI Taxonomy" id="4956"/>
    <lineage>
        <taxon>Eukaryota</taxon>
        <taxon>Fungi</taxon>
        <taxon>Dikarya</taxon>
        <taxon>Ascomycota</taxon>
        <taxon>Saccharomycotina</taxon>
        <taxon>Saccharomycetes</taxon>
        <taxon>Saccharomycetales</taxon>
        <taxon>Saccharomycetaceae</taxon>
        <taxon>Zygosaccharomyces</taxon>
    </lineage>
</organism>
<evidence type="ECO:0000256" key="8">
    <source>
        <dbReference type="SAM" id="MobiDB-lite"/>
    </source>
</evidence>
<accession>A0A1Q3AKJ2</accession>
<dbReference type="OrthoDB" id="5415592at2759"/>
<dbReference type="InterPro" id="IPR051153">
    <property type="entry name" value="Yeast_CWMannoprotein_PIR"/>
</dbReference>
<evidence type="ECO:0000256" key="6">
    <source>
        <dbReference type="ARBA" id="ARBA00022737"/>
    </source>
</evidence>
<dbReference type="PANTHER" id="PTHR47254:SF1">
    <property type="entry name" value="CELL WALL MANNOPROTEIN CIS3-RELATED"/>
    <property type="match status" value="1"/>
</dbReference>
<comment type="similarity">
    <text evidence="7">Belongs to the PIR protein family.</text>
</comment>
<dbReference type="GO" id="GO:0009277">
    <property type="term" value="C:fungal-type cell wall"/>
    <property type="evidence" value="ECO:0007669"/>
    <property type="project" value="TreeGrafter"/>
</dbReference>
<evidence type="ECO:0000256" key="7">
    <source>
        <dbReference type="ARBA" id="ARBA00038219"/>
    </source>
</evidence>
<name>A0A1Q3AKJ2_ZYGRO</name>
<feature type="compositionally biased region" description="Low complexity" evidence="8">
    <location>
        <begin position="380"/>
        <end position="399"/>
    </location>
</feature>
<keyword evidence="6" id="KW-0677">Repeat</keyword>
<feature type="compositionally biased region" description="Low complexity" evidence="8">
    <location>
        <begin position="222"/>
        <end position="241"/>
    </location>
</feature>
<dbReference type="PROSITE" id="PS00929">
    <property type="entry name" value="PIR_REPEAT_1"/>
    <property type="match status" value="4"/>
</dbReference>
<evidence type="ECO:0000259" key="9">
    <source>
        <dbReference type="Pfam" id="PF22799"/>
    </source>
</evidence>
<keyword evidence="2" id="KW-0134">Cell wall</keyword>
<comment type="caution">
    <text evidence="10">The sequence shown here is derived from an EMBL/GenBank/DDBJ whole genome shotgun (WGS) entry which is preliminary data.</text>
</comment>
<feature type="domain" description="Cell wall mannoprotein PIR1-like C-terminal" evidence="9">
    <location>
        <begin position="456"/>
        <end position="530"/>
    </location>
</feature>
<feature type="region of interest" description="Disordered" evidence="8">
    <location>
        <begin position="22"/>
        <end position="206"/>
    </location>
</feature>
<reference evidence="10 11" key="1">
    <citation type="submission" date="2016-08" db="EMBL/GenBank/DDBJ databases">
        <title>Draft genome sequence of allopolyploid Zygosaccharomyces rouxii.</title>
        <authorList>
            <person name="Watanabe J."/>
            <person name="Uehara K."/>
            <person name="Mogi Y."/>
            <person name="Tsukioka Y."/>
        </authorList>
    </citation>
    <scope>NUCLEOTIDE SEQUENCE [LARGE SCALE GENOMIC DNA]</scope>
    <source>
        <strain evidence="10 11">NBRC 110957</strain>
    </source>
</reference>
<evidence type="ECO:0000256" key="1">
    <source>
        <dbReference type="ARBA" id="ARBA00004191"/>
    </source>
</evidence>
<proteinExistence type="inferred from homology"/>
<feature type="compositionally biased region" description="Polar residues" evidence="8">
    <location>
        <begin position="147"/>
        <end position="167"/>
    </location>
</feature>
<feature type="compositionally biased region" description="Polar residues" evidence="8">
    <location>
        <begin position="79"/>
        <end position="90"/>
    </location>
</feature>
<dbReference type="GO" id="GO:0031505">
    <property type="term" value="P:fungal-type cell wall organization"/>
    <property type="evidence" value="ECO:0007669"/>
    <property type="project" value="UniProtKB-ARBA"/>
</dbReference>
<gene>
    <name evidence="10" type="ORF">ZYGR_0BA01370</name>
</gene>